<evidence type="ECO:0000313" key="2">
    <source>
        <dbReference type="Proteomes" id="UP000318375"/>
    </source>
</evidence>
<sequence>MIRCGNRVHQADIVDAQGHHHESVAQVRLCFARPFGLKSIEETAFDLADEEAWEAVVEAERRNEEWFENGGAASEVIWWENEQDRLREAGLIAY</sequence>
<keyword evidence="2" id="KW-1185">Reference proteome</keyword>
<name>A0A4Y6EIX2_9CAUD</name>
<organism evidence="1 2">
    <name type="scientific">Gordonia phage Pupper</name>
    <dbReference type="NCBI Taxonomy" id="2571249"/>
    <lineage>
        <taxon>Viruses</taxon>
        <taxon>Duplodnaviria</taxon>
        <taxon>Heunggongvirae</taxon>
        <taxon>Uroviricota</taxon>
        <taxon>Caudoviricetes</taxon>
        <taxon>Puppervirus</taxon>
        <taxon>Puppervirus Pupper</taxon>
    </lineage>
</organism>
<proteinExistence type="predicted"/>
<dbReference type="GeneID" id="64766213"/>
<evidence type="ECO:0000313" key="1">
    <source>
        <dbReference type="EMBL" id="QDF18680.1"/>
    </source>
</evidence>
<dbReference type="EMBL" id="MK977695">
    <property type="protein sequence ID" value="QDF18680.1"/>
    <property type="molecule type" value="Genomic_DNA"/>
</dbReference>
<dbReference type="Proteomes" id="UP000318375">
    <property type="component" value="Segment"/>
</dbReference>
<gene>
    <name evidence="1" type="primary">194</name>
    <name evidence="1" type="ORF">SEA_PUPPER_194</name>
</gene>
<dbReference type="RefSeq" id="YP_010058982.1">
    <property type="nucleotide sequence ID" value="NC_054723.1"/>
</dbReference>
<protein>
    <submittedName>
        <fullName evidence="1">Uncharacterized protein</fullName>
    </submittedName>
</protein>
<accession>A0A4Y6EIX2</accession>
<dbReference type="KEGG" id="vg:64766213"/>
<reference evidence="1 2" key="1">
    <citation type="submission" date="2019-05" db="EMBL/GenBank/DDBJ databases">
        <authorList>
            <person name="Pope W.H."/>
            <person name="Garlena R.A."/>
            <person name="Russell D.A."/>
            <person name="Jacobs-Sera D."/>
            <person name="Hatfull G.F."/>
        </authorList>
    </citation>
    <scope>NUCLEOTIDE SEQUENCE [LARGE SCALE GENOMIC DNA]</scope>
</reference>